<reference evidence="5 6" key="1">
    <citation type="submission" date="2021-01" db="EMBL/GenBank/DDBJ databases">
        <title>FDA dAtabase for Regulatory Grade micrObial Sequences (FDA-ARGOS): Supporting development and validation of Infectious Disease Dx tests.</title>
        <authorList>
            <person name="Nelson B."/>
            <person name="Plummer A."/>
            <person name="Tallon L."/>
            <person name="Sadzewicz L."/>
            <person name="Zhao X."/>
            <person name="Boylan J."/>
            <person name="Ott S."/>
            <person name="Bowen H."/>
            <person name="Vavikolanu K."/>
            <person name="Mehta A."/>
            <person name="Aluvathingal J."/>
            <person name="Nadendla S."/>
            <person name="Myers T."/>
            <person name="Yan Y."/>
            <person name="Sichtig H."/>
        </authorList>
    </citation>
    <scope>NUCLEOTIDE SEQUENCE [LARGE SCALE GENOMIC DNA]</scope>
    <source>
        <strain evidence="5 6">FDAARGOS_1161</strain>
    </source>
</reference>
<dbReference type="InterPro" id="IPR057326">
    <property type="entry name" value="KR_dom"/>
</dbReference>
<feature type="domain" description="Ketoreductase" evidence="4">
    <location>
        <begin position="7"/>
        <end position="185"/>
    </location>
</feature>
<accession>A0A974S2I0</accession>
<dbReference type="InterPro" id="IPR036291">
    <property type="entry name" value="NAD(P)-bd_dom_sf"/>
</dbReference>
<dbReference type="PROSITE" id="PS00061">
    <property type="entry name" value="ADH_SHORT"/>
    <property type="match status" value="1"/>
</dbReference>
<dbReference type="Proteomes" id="UP000595254">
    <property type="component" value="Chromosome"/>
</dbReference>
<evidence type="ECO:0000259" key="4">
    <source>
        <dbReference type="SMART" id="SM00822"/>
    </source>
</evidence>
<dbReference type="PRINTS" id="PR00081">
    <property type="entry name" value="GDHRDH"/>
</dbReference>
<proteinExistence type="inferred from homology"/>
<sequence length="253" mass="26911">MNRFTGKSAIVTGGARGIGAAISRKFAHEGAAVAVLDVDYDGASMLAQEIKDEGGKAIALKVNIANAEEVETAFNKVVEEFGKLDILVNNAGVIRDNMLFKMEESDWDTVMDVHLKGSFLCSREAQKHMVAQKYGKIVNLSSTSALGNRGQANYSAAKAGLQGLTRTMSLELGPFGINVNAIAPGFIKTEMTKATAERMGITLEQMIQGSLSQLAIKRAGEPEDIANAAAFLCSEEASYVTGQTLYVAGRPTI</sequence>
<dbReference type="Pfam" id="PF13561">
    <property type="entry name" value="adh_short_C2"/>
    <property type="match status" value="1"/>
</dbReference>
<dbReference type="PRINTS" id="PR00080">
    <property type="entry name" value="SDRFAMILY"/>
</dbReference>
<dbReference type="KEGG" id="ppsr:I6J18_05775"/>
<dbReference type="InterPro" id="IPR020904">
    <property type="entry name" value="Sc_DH/Rdtase_CS"/>
</dbReference>
<dbReference type="NCBIfam" id="NF005559">
    <property type="entry name" value="PRK07231.1"/>
    <property type="match status" value="1"/>
</dbReference>
<evidence type="ECO:0000256" key="3">
    <source>
        <dbReference type="ARBA" id="ARBA00023002"/>
    </source>
</evidence>
<gene>
    <name evidence="5" type="primary">fabG</name>
    <name evidence="5" type="ORF">I6J18_05775</name>
</gene>
<dbReference type="GO" id="GO:0030497">
    <property type="term" value="P:fatty acid elongation"/>
    <property type="evidence" value="ECO:0007669"/>
    <property type="project" value="TreeGrafter"/>
</dbReference>
<name>A0A974S2I0_PERPY</name>
<dbReference type="InterPro" id="IPR002347">
    <property type="entry name" value="SDR_fam"/>
</dbReference>
<dbReference type="FunFam" id="3.40.50.720:FF:000115">
    <property type="entry name" value="3-oxoacyl-[acyl-carrier-protein] reductase FabG"/>
    <property type="match status" value="1"/>
</dbReference>
<dbReference type="EMBL" id="CP068053">
    <property type="protein sequence ID" value="QQT01375.1"/>
    <property type="molecule type" value="Genomic_DNA"/>
</dbReference>
<protein>
    <submittedName>
        <fullName evidence="5">3-oxoacyl-ACP reductase FabG</fullName>
    </submittedName>
</protein>
<dbReference type="GO" id="GO:0016616">
    <property type="term" value="F:oxidoreductase activity, acting on the CH-OH group of donors, NAD or NADP as acceptor"/>
    <property type="evidence" value="ECO:0007669"/>
    <property type="project" value="TreeGrafter"/>
</dbReference>
<dbReference type="NCBIfam" id="NF009466">
    <property type="entry name" value="PRK12826.1-2"/>
    <property type="match status" value="1"/>
</dbReference>
<dbReference type="AlphaFoldDB" id="A0A974S2I0"/>
<dbReference type="Gene3D" id="3.40.50.720">
    <property type="entry name" value="NAD(P)-binding Rossmann-like Domain"/>
    <property type="match status" value="1"/>
</dbReference>
<evidence type="ECO:0000256" key="2">
    <source>
        <dbReference type="ARBA" id="ARBA00022857"/>
    </source>
</evidence>
<keyword evidence="6" id="KW-1185">Reference proteome</keyword>
<dbReference type="PANTHER" id="PTHR42760">
    <property type="entry name" value="SHORT-CHAIN DEHYDROGENASES/REDUCTASES FAMILY MEMBER"/>
    <property type="match status" value="1"/>
</dbReference>
<dbReference type="RefSeq" id="WP_040375165.1">
    <property type="nucleotide sequence ID" value="NZ_CP068053.1"/>
</dbReference>
<keyword evidence="3" id="KW-0560">Oxidoreductase</keyword>
<dbReference type="PANTHER" id="PTHR42760:SF40">
    <property type="entry name" value="3-OXOACYL-[ACYL-CARRIER-PROTEIN] REDUCTASE, CHLOROPLASTIC"/>
    <property type="match status" value="1"/>
</dbReference>
<evidence type="ECO:0000256" key="1">
    <source>
        <dbReference type="ARBA" id="ARBA00006484"/>
    </source>
</evidence>
<dbReference type="SMART" id="SM00822">
    <property type="entry name" value="PKS_KR"/>
    <property type="match status" value="1"/>
</dbReference>
<evidence type="ECO:0000313" key="6">
    <source>
        <dbReference type="Proteomes" id="UP000595254"/>
    </source>
</evidence>
<evidence type="ECO:0000313" key="5">
    <source>
        <dbReference type="EMBL" id="QQT01375.1"/>
    </source>
</evidence>
<organism evidence="5 6">
    <name type="scientific">Peribacillus psychrosaccharolyticus</name>
    <name type="common">Bacillus psychrosaccharolyticus</name>
    <dbReference type="NCBI Taxonomy" id="1407"/>
    <lineage>
        <taxon>Bacteria</taxon>
        <taxon>Bacillati</taxon>
        <taxon>Bacillota</taxon>
        <taxon>Bacilli</taxon>
        <taxon>Bacillales</taxon>
        <taxon>Bacillaceae</taxon>
        <taxon>Peribacillus</taxon>
    </lineage>
</organism>
<comment type="similarity">
    <text evidence="1">Belongs to the short-chain dehydrogenases/reductases (SDR) family.</text>
</comment>
<dbReference type="SUPFAM" id="SSF51735">
    <property type="entry name" value="NAD(P)-binding Rossmann-fold domains"/>
    <property type="match status" value="1"/>
</dbReference>
<keyword evidence="2" id="KW-0521">NADP</keyword>